<comment type="caution">
    <text evidence="1">The sequence shown here is derived from an EMBL/GenBank/DDBJ whole genome shotgun (WGS) entry which is preliminary data.</text>
</comment>
<protein>
    <submittedName>
        <fullName evidence="1">Uncharacterized protein</fullName>
    </submittedName>
</protein>
<dbReference type="AlphaFoldDB" id="X1MG87"/>
<feature type="non-terminal residue" evidence="1">
    <location>
        <position position="1"/>
    </location>
</feature>
<proteinExistence type="predicted"/>
<organism evidence="1">
    <name type="scientific">marine sediment metagenome</name>
    <dbReference type="NCBI Taxonomy" id="412755"/>
    <lineage>
        <taxon>unclassified sequences</taxon>
        <taxon>metagenomes</taxon>
        <taxon>ecological metagenomes</taxon>
    </lineage>
</organism>
<reference evidence="1" key="1">
    <citation type="journal article" date="2014" name="Front. Microbiol.">
        <title>High frequency of phylogenetically diverse reductive dehalogenase-homologous genes in deep subseafloor sedimentary metagenomes.</title>
        <authorList>
            <person name="Kawai M."/>
            <person name="Futagami T."/>
            <person name="Toyoda A."/>
            <person name="Takaki Y."/>
            <person name="Nishi S."/>
            <person name="Hori S."/>
            <person name="Arai W."/>
            <person name="Tsubouchi T."/>
            <person name="Morono Y."/>
            <person name="Uchiyama I."/>
            <person name="Ito T."/>
            <person name="Fujiyama A."/>
            <person name="Inagaki F."/>
            <person name="Takami H."/>
        </authorList>
    </citation>
    <scope>NUCLEOTIDE SEQUENCE</scope>
    <source>
        <strain evidence="1">Expedition CK06-06</strain>
    </source>
</reference>
<name>X1MG87_9ZZZZ</name>
<accession>X1MG87</accession>
<gene>
    <name evidence="1" type="ORF">S06H3_20383</name>
</gene>
<sequence>FYPSSDNDTCDIKHYDSKARYYYAEVIVHKSSSSNWCVIFQNNGLECKGQGISTQEDIFYKAWFNRLYAGRTYVAGTGPTGVGSHIRIWRTVCGEF</sequence>
<dbReference type="EMBL" id="BARV01010550">
    <property type="protein sequence ID" value="GAI13710.1"/>
    <property type="molecule type" value="Genomic_DNA"/>
</dbReference>
<evidence type="ECO:0000313" key="1">
    <source>
        <dbReference type="EMBL" id="GAI13710.1"/>
    </source>
</evidence>